<feature type="signal peptide" evidence="5">
    <location>
        <begin position="1"/>
        <end position="20"/>
    </location>
</feature>
<dbReference type="OrthoDB" id="9798386at2"/>
<keyword evidence="9" id="KW-1185">Reference proteome</keyword>
<dbReference type="SUPFAM" id="SSF49299">
    <property type="entry name" value="PKD domain"/>
    <property type="match status" value="1"/>
</dbReference>
<dbReference type="InterPro" id="IPR011042">
    <property type="entry name" value="6-blade_b-propeller_TolB-like"/>
</dbReference>
<dbReference type="InterPro" id="IPR013783">
    <property type="entry name" value="Ig-like_fold"/>
</dbReference>
<dbReference type="InterPro" id="IPR036909">
    <property type="entry name" value="Cyt_c-like_dom_sf"/>
</dbReference>
<dbReference type="GO" id="GO:0020037">
    <property type="term" value="F:heme binding"/>
    <property type="evidence" value="ECO:0007669"/>
    <property type="project" value="InterPro"/>
</dbReference>
<dbReference type="Pfam" id="PF18911">
    <property type="entry name" value="PKD_4"/>
    <property type="match status" value="1"/>
</dbReference>
<proteinExistence type="predicted"/>
<dbReference type="InterPro" id="IPR035986">
    <property type="entry name" value="PKD_dom_sf"/>
</dbReference>
<protein>
    <recommendedName>
        <fullName evidence="10">PKD domain-containing protein</fullName>
    </recommendedName>
</protein>
<reference evidence="8 9" key="1">
    <citation type="submission" date="2016-12" db="EMBL/GenBank/DDBJ databases">
        <title>Study of bacterial adaptation to deep sea.</title>
        <authorList>
            <person name="Song J."/>
            <person name="Yoshizawa S."/>
            <person name="Kogure K."/>
        </authorList>
    </citation>
    <scope>NUCLEOTIDE SEQUENCE [LARGE SCALE GENOMIC DNA]</scope>
    <source>
        <strain evidence="8 9">SAORIC-165</strain>
    </source>
</reference>
<name>A0A2S7TZP4_9BACT</name>
<keyword evidence="1 4" id="KW-0349">Heme</keyword>
<dbReference type="InterPro" id="IPR022409">
    <property type="entry name" value="PKD/Chitinase_dom"/>
</dbReference>
<evidence type="ECO:0000256" key="1">
    <source>
        <dbReference type="ARBA" id="ARBA00022617"/>
    </source>
</evidence>
<evidence type="ECO:0000313" key="9">
    <source>
        <dbReference type="Proteomes" id="UP000239907"/>
    </source>
</evidence>
<feature type="domain" description="PKD" evidence="6">
    <location>
        <begin position="391"/>
        <end position="462"/>
    </location>
</feature>
<accession>A0A2S7TZP4</accession>
<feature type="chain" id="PRO_5015689600" description="PKD domain-containing protein" evidence="5">
    <location>
        <begin position="21"/>
        <end position="941"/>
    </location>
</feature>
<dbReference type="CDD" id="cd00146">
    <property type="entry name" value="PKD"/>
    <property type="match status" value="1"/>
</dbReference>
<organism evidence="8 9">
    <name type="scientific">Rubritalea profundi</name>
    <dbReference type="NCBI Taxonomy" id="1658618"/>
    <lineage>
        <taxon>Bacteria</taxon>
        <taxon>Pseudomonadati</taxon>
        <taxon>Verrucomicrobiota</taxon>
        <taxon>Verrucomicrobiia</taxon>
        <taxon>Verrucomicrobiales</taxon>
        <taxon>Rubritaleaceae</taxon>
        <taxon>Rubritalea</taxon>
    </lineage>
</organism>
<evidence type="ECO:0000259" key="7">
    <source>
        <dbReference type="PROSITE" id="PS51007"/>
    </source>
</evidence>
<sequence length="941" mass="101176">MNRFITTFYFCISLISSSFAAPVDSNFAVDHIQSGNGKTKVVFDSTGRMYVAEKQGRLLLFEPDGSGGFQVPSVLLDVTSSVDSTQESGLLGLEIDPDHANNRFIYLFYTTTTDQRLVRYTMNASFNGIVTGSNTILLSDLPRNVAFHKAGDIGIHPLDPFSIFITLGDDDQVYPDNMLPQNIDSYVGKILRVDTSTGLGLADNPHYNTLPDSVRSRVWASGLRNPFRFTFHPTRTDTLYVSENGDSIDRVSMVRAGGNGLWNGEDNDGFLTVNTPSFKVLHTDGASLIGIEIAPNGPLAHNAQPTLYVGNWLSGISRFTLSDSSDPQGTEWDTLTIIPGGGASYWDSAATAMDLHLAVDGHLYFTQTGGDAAQAGWYPLRRYRFAVGDPPLASFTTNPMSRIGETPFTVNFTDTSTPGTNNLTAWNWDFGDGNTSTQQNPTHTYNTPGAYTVILNVTDSVGLADDAQLAMAATTSTPVSLILEIYDGRTLPPVPVTSAFTISFFQTDGVTPLPFSGGTGINENQLVTMADGTYTGSVTLPLTANGFIMKTQNLSPPNYQSVTRGVSVALGSMNIINEIFHVSTTSVSGQVLSHRGSPAVVDVGVSSAGLPFTFAGARDYLPTSRIPASGVLHRITTDDLGYYSIPIPTSDAGATLELTFTEDTGRERYASRTLSIITQAGIDLDASVVLSEWGGGEADDLSAQPYTPAVSYAAIQSIFSANCTGCHRANTTNNGGLDLTPGNSYSELVDQPSVFVIGMKLVEPGSYSRSYLFEKINSPNPQHGTRMRPTDALPLADQALIRDWITQLAPSYENYIWSIFGAAPGSANTAVDEDFNGNGVSNGLEYADMSLSSLTTSPNGVNFQGELNHNNDSTGLTLFIQASEDLTPGSWITVASRLRDQSVWQVSAGTTMSESTPAVFMFTDSLTGFKSRFYRLGVDDQ</sequence>
<gene>
    <name evidence="8" type="ORF">BSZ32_06620</name>
</gene>
<evidence type="ECO:0000256" key="3">
    <source>
        <dbReference type="ARBA" id="ARBA00023004"/>
    </source>
</evidence>
<dbReference type="SMART" id="SM00089">
    <property type="entry name" value="PKD"/>
    <property type="match status" value="1"/>
</dbReference>
<dbReference type="PANTHER" id="PTHR19328:SF13">
    <property type="entry name" value="HIPL1 PROTEIN"/>
    <property type="match status" value="1"/>
</dbReference>
<dbReference type="PROSITE" id="PS50093">
    <property type="entry name" value="PKD"/>
    <property type="match status" value="1"/>
</dbReference>
<keyword evidence="2 4" id="KW-0479">Metal-binding</keyword>
<evidence type="ECO:0000256" key="4">
    <source>
        <dbReference type="PROSITE-ProRule" id="PRU00433"/>
    </source>
</evidence>
<evidence type="ECO:0000256" key="5">
    <source>
        <dbReference type="SAM" id="SignalP"/>
    </source>
</evidence>
<evidence type="ECO:0008006" key="10">
    <source>
        <dbReference type="Google" id="ProtNLM"/>
    </source>
</evidence>
<dbReference type="Proteomes" id="UP000239907">
    <property type="component" value="Unassembled WGS sequence"/>
</dbReference>
<dbReference type="Pfam" id="PF07995">
    <property type="entry name" value="GSDH"/>
    <property type="match status" value="1"/>
</dbReference>
<dbReference type="PANTHER" id="PTHR19328">
    <property type="entry name" value="HEDGEHOG-INTERACTING PROTEIN"/>
    <property type="match status" value="1"/>
</dbReference>
<evidence type="ECO:0000256" key="2">
    <source>
        <dbReference type="ARBA" id="ARBA00022723"/>
    </source>
</evidence>
<dbReference type="GO" id="GO:0009055">
    <property type="term" value="F:electron transfer activity"/>
    <property type="evidence" value="ECO:0007669"/>
    <property type="project" value="InterPro"/>
</dbReference>
<dbReference type="RefSeq" id="WP_105042713.1">
    <property type="nucleotide sequence ID" value="NZ_MQWA01000001.1"/>
</dbReference>
<dbReference type="SUPFAM" id="SSF46626">
    <property type="entry name" value="Cytochrome c"/>
    <property type="match status" value="1"/>
</dbReference>
<dbReference type="FunFam" id="2.60.40.10:FF:000270">
    <property type="entry name" value="Cell surface protein"/>
    <property type="match status" value="1"/>
</dbReference>
<dbReference type="AlphaFoldDB" id="A0A2S7TZP4"/>
<keyword evidence="3 4" id="KW-0408">Iron</keyword>
<dbReference type="PROSITE" id="PS51007">
    <property type="entry name" value="CYTC"/>
    <property type="match status" value="1"/>
</dbReference>
<dbReference type="InterPro" id="IPR000601">
    <property type="entry name" value="PKD_dom"/>
</dbReference>
<dbReference type="SUPFAM" id="SSF63829">
    <property type="entry name" value="Calcium-dependent phosphotriesterase"/>
    <property type="match status" value="1"/>
</dbReference>
<feature type="domain" description="Cytochrome c" evidence="7">
    <location>
        <begin position="710"/>
        <end position="809"/>
    </location>
</feature>
<dbReference type="EMBL" id="MQWA01000001">
    <property type="protein sequence ID" value="PQJ28209.1"/>
    <property type="molecule type" value="Genomic_DNA"/>
</dbReference>
<dbReference type="InterPro" id="IPR012938">
    <property type="entry name" value="Glc/Sorbosone_DH"/>
</dbReference>
<dbReference type="Gene3D" id="2.60.40.10">
    <property type="entry name" value="Immunoglobulins"/>
    <property type="match status" value="1"/>
</dbReference>
<evidence type="ECO:0000259" key="6">
    <source>
        <dbReference type="PROSITE" id="PS50093"/>
    </source>
</evidence>
<keyword evidence="5" id="KW-0732">Signal</keyword>
<dbReference type="Gene3D" id="2.120.10.30">
    <property type="entry name" value="TolB, C-terminal domain"/>
    <property type="match status" value="1"/>
</dbReference>
<comment type="caution">
    <text evidence="8">The sequence shown here is derived from an EMBL/GenBank/DDBJ whole genome shotgun (WGS) entry which is preliminary data.</text>
</comment>
<dbReference type="InterPro" id="IPR009056">
    <property type="entry name" value="Cyt_c-like_dom"/>
</dbReference>
<evidence type="ECO:0000313" key="8">
    <source>
        <dbReference type="EMBL" id="PQJ28209.1"/>
    </source>
</evidence>
<dbReference type="GO" id="GO:0046872">
    <property type="term" value="F:metal ion binding"/>
    <property type="evidence" value="ECO:0007669"/>
    <property type="project" value="UniProtKB-KW"/>
</dbReference>